<dbReference type="PROSITE" id="PS50928">
    <property type="entry name" value="ABC_TM1"/>
    <property type="match status" value="1"/>
</dbReference>
<comment type="similarity">
    <text evidence="2">Belongs to the binding-protein-dependent transport system permease family. HisMQ subfamily.</text>
</comment>
<evidence type="ECO:0000256" key="8">
    <source>
        <dbReference type="RuleBase" id="RU363032"/>
    </source>
</evidence>
<keyword evidence="3 8" id="KW-0813">Transport</keyword>
<keyword evidence="4" id="KW-1003">Cell membrane</keyword>
<organism evidence="10 11">
    <name type="scientific">Bosea spartocytisi</name>
    <dbReference type="NCBI Taxonomy" id="2773451"/>
    <lineage>
        <taxon>Bacteria</taxon>
        <taxon>Pseudomonadati</taxon>
        <taxon>Pseudomonadota</taxon>
        <taxon>Alphaproteobacteria</taxon>
        <taxon>Hyphomicrobiales</taxon>
        <taxon>Boseaceae</taxon>
        <taxon>Bosea</taxon>
    </lineage>
</organism>
<evidence type="ECO:0000256" key="4">
    <source>
        <dbReference type="ARBA" id="ARBA00022475"/>
    </source>
</evidence>
<keyword evidence="7 8" id="KW-0472">Membrane</keyword>
<accession>A0A927HXG6</accession>
<name>A0A927HXG6_9HYPH</name>
<dbReference type="Proteomes" id="UP000619295">
    <property type="component" value="Unassembled WGS sequence"/>
</dbReference>
<dbReference type="GO" id="GO:0043190">
    <property type="term" value="C:ATP-binding cassette (ABC) transporter complex"/>
    <property type="evidence" value="ECO:0007669"/>
    <property type="project" value="InterPro"/>
</dbReference>
<dbReference type="GO" id="GO:0022857">
    <property type="term" value="F:transmembrane transporter activity"/>
    <property type="evidence" value="ECO:0007669"/>
    <property type="project" value="InterPro"/>
</dbReference>
<comment type="caution">
    <text evidence="10">The sequence shown here is derived from an EMBL/GenBank/DDBJ whole genome shotgun (WGS) entry which is preliminary data.</text>
</comment>
<proteinExistence type="inferred from homology"/>
<evidence type="ECO:0000256" key="7">
    <source>
        <dbReference type="ARBA" id="ARBA00023136"/>
    </source>
</evidence>
<keyword evidence="5 8" id="KW-0812">Transmembrane</keyword>
<dbReference type="PANTHER" id="PTHR30614">
    <property type="entry name" value="MEMBRANE COMPONENT OF AMINO ACID ABC TRANSPORTER"/>
    <property type="match status" value="1"/>
</dbReference>
<evidence type="ECO:0000313" key="10">
    <source>
        <dbReference type="EMBL" id="MBD3845395.1"/>
    </source>
</evidence>
<keyword evidence="11" id="KW-1185">Reference proteome</keyword>
<dbReference type="EMBL" id="JACXWY010000003">
    <property type="protein sequence ID" value="MBD3845395.1"/>
    <property type="molecule type" value="Genomic_DNA"/>
</dbReference>
<evidence type="ECO:0000256" key="6">
    <source>
        <dbReference type="ARBA" id="ARBA00022989"/>
    </source>
</evidence>
<evidence type="ECO:0000259" key="9">
    <source>
        <dbReference type="PROSITE" id="PS50928"/>
    </source>
</evidence>
<dbReference type="NCBIfam" id="TIGR01726">
    <property type="entry name" value="HEQRo_perm_3TM"/>
    <property type="match status" value="1"/>
</dbReference>
<feature type="transmembrane region" description="Helical" evidence="8">
    <location>
        <begin position="22"/>
        <end position="45"/>
    </location>
</feature>
<evidence type="ECO:0000256" key="1">
    <source>
        <dbReference type="ARBA" id="ARBA00004429"/>
    </source>
</evidence>
<feature type="transmembrane region" description="Helical" evidence="8">
    <location>
        <begin position="66"/>
        <end position="84"/>
    </location>
</feature>
<feature type="transmembrane region" description="Helical" evidence="8">
    <location>
        <begin position="146"/>
        <end position="170"/>
    </location>
</feature>
<sequence length="222" mass="24486">MTYQFDFSVLLPYWEQLLRGCWLTILLSAISISAGLTIGILTALAKRSRFTTARIAAGTYVEIIRNTPFLVQVFFIFFGLPALGISFQPWSAAILALSLNCGAFSAEVIRGGIDAIARGQYEAGTALGLKPLQIFRHIVLKPALRIIFPALSGQFVLTLLTTSIVSSISAEELTSIAQSIDTLTFRSFEIYIVATILYLTMSFGFATLFKLIDRVYFSYPVK</sequence>
<dbReference type="InterPro" id="IPR043429">
    <property type="entry name" value="ArtM/GltK/GlnP/TcyL/YhdX-like"/>
</dbReference>
<keyword evidence="6 8" id="KW-1133">Transmembrane helix</keyword>
<dbReference type="InterPro" id="IPR035906">
    <property type="entry name" value="MetI-like_sf"/>
</dbReference>
<dbReference type="PANTHER" id="PTHR30614:SF35">
    <property type="entry name" value="ABC TRANSPORTER PERMEASE PROTEIN"/>
    <property type="match status" value="1"/>
</dbReference>
<feature type="domain" description="ABC transmembrane type-1" evidence="9">
    <location>
        <begin position="21"/>
        <end position="209"/>
    </location>
</feature>
<reference evidence="10" key="1">
    <citation type="submission" date="2020-09" db="EMBL/GenBank/DDBJ databases">
        <title>Bosea spartocytisi sp. nov. a root nodule endophyte of Spartocytisus supranubius in the high mountain ecosystem fo the Teide National Park (Canary Islands, Spain).</title>
        <authorList>
            <person name="Pulido-Suarez L."/>
            <person name="Peix A."/>
            <person name="Igual J.M."/>
            <person name="Socas-Perez N."/>
            <person name="Velazquez E."/>
            <person name="Flores-Felix J.D."/>
            <person name="Leon-Barrios M."/>
        </authorList>
    </citation>
    <scope>NUCLEOTIDE SEQUENCE</scope>
    <source>
        <strain evidence="10">SSUT16</strain>
    </source>
</reference>
<gene>
    <name evidence="10" type="ORF">IED13_06785</name>
</gene>
<feature type="transmembrane region" description="Helical" evidence="8">
    <location>
        <begin position="90"/>
        <end position="109"/>
    </location>
</feature>
<feature type="transmembrane region" description="Helical" evidence="8">
    <location>
        <begin position="190"/>
        <end position="212"/>
    </location>
</feature>
<dbReference type="RefSeq" id="WP_038364910.1">
    <property type="nucleotide sequence ID" value="NZ_JACXWY010000003.1"/>
</dbReference>
<dbReference type="GO" id="GO:0006865">
    <property type="term" value="P:amino acid transport"/>
    <property type="evidence" value="ECO:0007669"/>
    <property type="project" value="TreeGrafter"/>
</dbReference>
<dbReference type="InterPro" id="IPR010065">
    <property type="entry name" value="AA_ABC_transptr_permease_3TM"/>
</dbReference>
<dbReference type="InterPro" id="IPR000515">
    <property type="entry name" value="MetI-like"/>
</dbReference>
<dbReference type="SUPFAM" id="SSF161098">
    <property type="entry name" value="MetI-like"/>
    <property type="match status" value="1"/>
</dbReference>
<dbReference type="Pfam" id="PF00528">
    <property type="entry name" value="BPD_transp_1"/>
    <property type="match status" value="1"/>
</dbReference>
<evidence type="ECO:0000256" key="5">
    <source>
        <dbReference type="ARBA" id="ARBA00022692"/>
    </source>
</evidence>
<comment type="subcellular location">
    <subcellularLocation>
        <location evidence="1">Cell inner membrane</location>
        <topology evidence="1">Multi-pass membrane protein</topology>
    </subcellularLocation>
    <subcellularLocation>
        <location evidence="8">Cell membrane</location>
        <topology evidence="8">Multi-pass membrane protein</topology>
    </subcellularLocation>
</comment>
<evidence type="ECO:0000256" key="2">
    <source>
        <dbReference type="ARBA" id="ARBA00010072"/>
    </source>
</evidence>
<dbReference type="AlphaFoldDB" id="A0A927HXG6"/>
<dbReference type="CDD" id="cd06261">
    <property type="entry name" value="TM_PBP2"/>
    <property type="match status" value="1"/>
</dbReference>
<dbReference type="Gene3D" id="1.10.3720.10">
    <property type="entry name" value="MetI-like"/>
    <property type="match status" value="1"/>
</dbReference>
<protein>
    <submittedName>
        <fullName evidence="10">Amino acid ABC transporter permease</fullName>
    </submittedName>
</protein>
<evidence type="ECO:0000313" key="11">
    <source>
        <dbReference type="Proteomes" id="UP000619295"/>
    </source>
</evidence>
<evidence type="ECO:0000256" key="3">
    <source>
        <dbReference type="ARBA" id="ARBA00022448"/>
    </source>
</evidence>